<protein>
    <submittedName>
        <fullName evidence="1">Uncharacterized protein</fullName>
    </submittedName>
</protein>
<name>A0A8T1V628_9STRA</name>
<dbReference type="AlphaFoldDB" id="A0A8T1V628"/>
<comment type="caution">
    <text evidence="1">The sequence shown here is derived from an EMBL/GenBank/DDBJ whole genome shotgun (WGS) entry which is preliminary data.</text>
</comment>
<sequence length="95" mass="10393">MVSTGKTFGVEHMSSITHSLHLVVAGKLIKKKKVDAIEEPAWLADIAAEVSEDIAEHEEETSLASEDRDTIEGYHELAIAKMDRYLDETTLGAPA</sequence>
<dbReference type="OrthoDB" id="128110at2759"/>
<keyword evidence="2" id="KW-1185">Reference proteome</keyword>
<organism evidence="1 2">
    <name type="scientific">Phytophthora pseudosyringae</name>
    <dbReference type="NCBI Taxonomy" id="221518"/>
    <lineage>
        <taxon>Eukaryota</taxon>
        <taxon>Sar</taxon>
        <taxon>Stramenopiles</taxon>
        <taxon>Oomycota</taxon>
        <taxon>Peronosporomycetes</taxon>
        <taxon>Peronosporales</taxon>
        <taxon>Peronosporaceae</taxon>
        <taxon>Phytophthora</taxon>
    </lineage>
</organism>
<proteinExistence type="predicted"/>
<accession>A0A8T1V628</accession>
<dbReference type="EMBL" id="JAGDFM010000712">
    <property type="protein sequence ID" value="KAG7376386.1"/>
    <property type="molecule type" value="Genomic_DNA"/>
</dbReference>
<dbReference type="Proteomes" id="UP000694044">
    <property type="component" value="Unassembled WGS sequence"/>
</dbReference>
<reference evidence="1" key="1">
    <citation type="submission" date="2021-02" db="EMBL/GenBank/DDBJ databases">
        <authorList>
            <person name="Palmer J.M."/>
        </authorList>
    </citation>
    <scope>NUCLEOTIDE SEQUENCE</scope>
    <source>
        <strain evidence="1">SCRP734</strain>
    </source>
</reference>
<gene>
    <name evidence="1" type="ORF">PHYPSEUDO_013644</name>
</gene>
<evidence type="ECO:0000313" key="2">
    <source>
        <dbReference type="Proteomes" id="UP000694044"/>
    </source>
</evidence>
<evidence type="ECO:0000313" key="1">
    <source>
        <dbReference type="EMBL" id="KAG7376386.1"/>
    </source>
</evidence>